<dbReference type="PANTHER" id="PTHR23135:SF4">
    <property type="entry name" value="UDP-N-ACETYLMURAMOYL-L-ALANYL-D-GLUTAMATE--2,6-DIAMINOPIMELATE LIGASE MURE HOMOLOG, CHLOROPLASTIC"/>
    <property type="match status" value="1"/>
</dbReference>
<dbReference type="InterPro" id="IPR036565">
    <property type="entry name" value="Mur-like_cat_sf"/>
</dbReference>
<sequence length="508" mass="56574">MKIAEIIKRIPEIKVRKGDAFLDINYIWADTRKLSPSDIFVLPEGQTENYPKFIEAAKNMGVHSVLVSSSQLKIPGIEGFTNILEAEGYVGDVHGKIASLLSGNPSKKLKLVGITGTNGKTSLTFILFHIATSLGKKCGLIGTVHIRILDRILETGYTTPDSSSLNLILKEMVDAGVEYVFIEMSSHGLKLGRTSGLELQGVAFTNLTQDHLDFHSTMEDYLESKFKLFQILESSSRANKFGIVASDVPGGNLMVAKLTAAGLKSPIYLMGSAGEFNYSHTKLSLTGSEFRLHRKEKDVPFIEVRKVKTNLLGNFNIFNVSLAAFISFELGFPWEDTLRAIESIPTVPGRFQVIPASDNSRIAVIDYAHTPDALENILKSCKEILPKQLICLFGCGGDRDRTKRPMMARIAEEYSDFVILTSDNPRTEDPKFILDEVESGFSRGFRRYETIVDRRSAIEYGISMLEKDGILVVAGKGHETYQIIGKTKTDFNDHEEVKKAFQNWEKDR</sequence>
<keyword evidence="7 8" id="KW-0133">Cell shape</keyword>
<dbReference type="InterPro" id="IPR005761">
    <property type="entry name" value="UDP-N-AcMur-Glu-dNH2Pim_ligase"/>
</dbReference>
<dbReference type="NCBIfam" id="TIGR01085">
    <property type="entry name" value="murE"/>
    <property type="match status" value="1"/>
</dbReference>
<keyword evidence="3 7" id="KW-0132">Cell division</keyword>
<dbReference type="Gene3D" id="3.40.1190.10">
    <property type="entry name" value="Mur-like, catalytic domain"/>
    <property type="match status" value="1"/>
</dbReference>
<dbReference type="SUPFAM" id="SSF53623">
    <property type="entry name" value="MurD-like peptide ligases, catalytic domain"/>
    <property type="match status" value="1"/>
</dbReference>
<dbReference type="GO" id="GO:0016874">
    <property type="term" value="F:ligase activity"/>
    <property type="evidence" value="ECO:0007669"/>
    <property type="project" value="UniProtKB-KW"/>
</dbReference>
<dbReference type="HAMAP" id="MF_00208">
    <property type="entry name" value="MurE"/>
    <property type="match status" value="1"/>
</dbReference>
<gene>
    <name evidence="7 11" type="primary">murE</name>
    <name evidence="11" type="ORF">LPTSP3_g17580</name>
</gene>
<feature type="domain" description="Mur ligase C-terminal" evidence="9">
    <location>
        <begin position="349"/>
        <end position="477"/>
    </location>
</feature>
<organism evidence="11 12">
    <name type="scientific">Leptospira kobayashii</name>
    <dbReference type="NCBI Taxonomy" id="1917830"/>
    <lineage>
        <taxon>Bacteria</taxon>
        <taxon>Pseudomonadati</taxon>
        <taxon>Spirochaetota</taxon>
        <taxon>Spirochaetia</taxon>
        <taxon>Leptospirales</taxon>
        <taxon>Leptospiraceae</taxon>
        <taxon>Leptospira</taxon>
    </lineage>
</organism>
<keyword evidence="7" id="KW-0963">Cytoplasm</keyword>
<keyword evidence="7" id="KW-0460">Magnesium</keyword>
<feature type="binding site" evidence="7">
    <location>
        <begin position="158"/>
        <end position="159"/>
    </location>
    <ligand>
        <name>UDP-N-acetyl-alpha-D-muramoyl-L-alanyl-D-glutamate</name>
        <dbReference type="ChEBI" id="CHEBI:83900"/>
    </ligand>
</feature>
<name>A0ABN6KGG3_9LEPT</name>
<dbReference type="Gene3D" id="3.90.190.20">
    <property type="entry name" value="Mur ligase, C-terminal domain"/>
    <property type="match status" value="1"/>
</dbReference>
<comment type="function">
    <text evidence="7">Catalyzes the addition of meso-diaminopimelic acid to the nucleotide precursor UDP-N-acetylmuramoyl-L-alanyl-D-glutamate (UMAG) in the biosynthesis of bacterial cell-wall peptidoglycan.</text>
</comment>
<feature type="binding site" evidence="7">
    <location>
        <position position="479"/>
    </location>
    <ligand>
        <name>meso-2,6-diaminopimelate</name>
        <dbReference type="ChEBI" id="CHEBI:57791"/>
    </ligand>
</feature>
<evidence type="ECO:0000313" key="12">
    <source>
        <dbReference type="Proteomes" id="UP000245263"/>
    </source>
</evidence>
<feature type="binding site" evidence="7">
    <location>
        <position position="193"/>
    </location>
    <ligand>
        <name>UDP-N-acetyl-alpha-D-muramoyl-L-alanyl-D-glutamate</name>
        <dbReference type="ChEBI" id="CHEBI:83900"/>
    </ligand>
</feature>
<feature type="binding site" evidence="7">
    <location>
        <position position="399"/>
    </location>
    <ligand>
        <name>meso-2,6-diaminopimelate</name>
        <dbReference type="ChEBI" id="CHEBI:57791"/>
    </ligand>
</feature>
<evidence type="ECO:0000256" key="7">
    <source>
        <dbReference type="HAMAP-Rule" id="MF_00208"/>
    </source>
</evidence>
<feature type="short sequence motif" description="Meso-diaminopimelate recognition motif" evidence="7">
    <location>
        <begin position="423"/>
        <end position="426"/>
    </location>
</feature>
<feature type="domain" description="Mur ligase central" evidence="10">
    <location>
        <begin position="114"/>
        <end position="324"/>
    </location>
</feature>
<comment type="similarity">
    <text evidence="1 7">Belongs to the MurCDEF family. MurE subfamily.</text>
</comment>
<evidence type="ECO:0000256" key="6">
    <source>
        <dbReference type="ARBA" id="ARBA00023306"/>
    </source>
</evidence>
<accession>A0ABN6KGG3</accession>
<dbReference type="InterPro" id="IPR035911">
    <property type="entry name" value="MurE/MurF_N"/>
</dbReference>
<comment type="subcellular location">
    <subcellularLocation>
        <location evidence="7 8">Cytoplasm</location>
    </subcellularLocation>
</comment>
<comment type="pathway">
    <text evidence="7 8">Cell wall biogenesis; peptidoglycan biosynthesis.</text>
</comment>
<evidence type="ECO:0000259" key="10">
    <source>
        <dbReference type="Pfam" id="PF08245"/>
    </source>
</evidence>
<dbReference type="SUPFAM" id="SSF63418">
    <property type="entry name" value="MurE/MurF N-terminal domain"/>
    <property type="match status" value="1"/>
</dbReference>
<dbReference type="NCBIfam" id="NF001126">
    <property type="entry name" value="PRK00139.1-4"/>
    <property type="match status" value="1"/>
</dbReference>
<feature type="modified residue" description="N6-carboxylysine" evidence="7">
    <location>
        <position position="225"/>
    </location>
</feature>
<protein>
    <recommendedName>
        <fullName evidence="7">UDP-N-acetylmuramoyl-L-alanyl-D-glutamate--2,6-diaminopimelate ligase</fullName>
        <ecNumber evidence="7">6.3.2.13</ecNumber>
    </recommendedName>
    <alternativeName>
        <fullName evidence="7">Meso-A2pm-adding enzyme</fullName>
    </alternativeName>
    <alternativeName>
        <fullName evidence="7">Meso-diaminopimelate-adding enzyme</fullName>
    </alternativeName>
    <alternativeName>
        <fullName evidence="7">UDP-MurNAc-L-Ala-D-Glu:meso-diaminopimelate ligase</fullName>
    </alternativeName>
    <alternativeName>
        <fullName evidence="7">UDP-MurNAc-tripeptide synthetase</fullName>
    </alternativeName>
    <alternativeName>
        <fullName evidence="7">UDP-N-acetylmuramyl-tripeptide synthetase</fullName>
    </alternativeName>
</protein>
<dbReference type="SUPFAM" id="SSF53244">
    <property type="entry name" value="MurD-like peptide ligases, peptide-binding domain"/>
    <property type="match status" value="1"/>
</dbReference>
<dbReference type="EC" id="6.3.2.13" evidence="7"/>
<comment type="PTM">
    <text evidence="7">Carboxylation is probably crucial for Mg(2+) binding and, consequently, for the gamma-phosphate positioning of ATP.</text>
</comment>
<feature type="binding site" evidence="7">
    <location>
        <position position="31"/>
    </location>
    <ligand>
        <name>UDP-N-acetyl-alpha-D-muramoyl-L-alanyl-D-glutamate</name>
        <dbReference type="ChEBI" id="CHEBI:83900"/>
    </ligand>
</feature>
<comment type="catalytic activity">
    <reaction evidence="7">
        <text>UDP-N-acetyl-alpha-D-muramoyl-L-alanyl-D-glutamate + meso-2,6-diaminopimelate + ATP = UDP-N-acetyl-alpha-D-muramoyl-L-alanyl-gamma-D-glutamyl-meso-2,6-diaminopimelate + ADP + phosphate + H(+)</text>
        <dbReference type="Rhea" id="RHEA:23676"/>
        <dbReference type="ChEBI" id="CHEBI:15378"/>
        <dbReference type="ChEBI" id="CHEBI:30616"/>
        <dbReference type="ChEBI" id="CHEBI:43474"/>
        <dbReference type="ChEBI" id="CHEBI:57791"/>
        <dbReference type="ChEBI" id="CHEBI:83900"/>
        <dbReference type="ChEBI" id="CHEBI:83905"/>
        <dbReference type="ChEBI" id="CHEBI:456216"/>
        <dbReference type="EC" id="6.3.2.13"/>
    </reaction>
</comment>
<evidence type="ECO:0000313" key="11">
    <source>
        <dbReference type="EMBL" id="BDA78828.1"/>
    </source>
</evidence>
<keyword evidence="4 7" id="KW-0547">Nucleotide-binding</keyword>
<feature type="binding site" evidence="7">
    <location>
        <position position="475"/>
    </location>
    <ligand>
        <name>meso-2,6-diaminopimelate</name>
        <dbReference type="ChEBI" id="CHEBI:57791"/>
    </ligand>
</feature>
<dbReference type="Proteomes" id="UP000245263">
    <property type="component" value="Chromosome 1"/>
</dbReference>
<reference evidence="11 12" key="1">
    <citation type="submission" date="2021-08" db="EMBL/GenBank/DDBJ databases">
        <title>Complete genome sequence of Leptospira kobayashii strain E30.</title>
        <authorList>
            <person name="Nakao R."/>
            <person name="Nakamura S."/>
            <person name="Masuzawa T."/>
            <person name="Koizumi N."/>
        </authorList>
    </citation>
    <scope>NUCLEOTIDE SEQUENCE [LARGE SCALE GENOMIC DNA]</scope>
    <source>
        <strain evidence="11 12">E30</strain>
    </source>
</reference>
<evidence type="ECO:0000256" key="3">
    <source>
        <dbReference type="ARBA" id="ARBA00022618"/>
    </source>
</evidence>
<evidence type="ECO:0000256" key="4">
    <source>
        <dbReference type="ARBA" id="ARBA00022741"/>
    </source>
</evidence>
<dbReference type="RefSeq" id="WP_109019791.1">
    <property type="nucleotide sequence ID" value="NZ_AP025028.1"/>
</dbReference>
<dbReference type="InterPro" id="IPR013221">
    <property type="entry name" value="Mur_ligase_cen"/>
</dbReference>
<feature type="binding site" evidence="7">
    <location>
        <begin position="423"/>
        <end position="426"/>
    </location>
    <ligand>
        <name>meso-2,6-diaminopimelate</name>
        <dbReference type="ChEBI" id="CHEBI:57791"/>
    </ligand>
</feature>
<dbReference type="PANTHER" id="PTHR23135">
    <property type="entry name" value="MUR LIGASE FAMILY MEMBER"/>
    <property type="match status" value="1"/>
</dbReference>
<proteinExistence type="inferred from homology"/>
<keyword evidence="5 7" id="KW-0067">ATP-binding</keyword>
<dbReference type="InterPro" id="IPR004101">
    <property type="entry name" value="Mur_ligase_C"/>
</dbReference>
<evidence type="ECO:0000256" key="2">
    <source>
        <dbReference type="ARBA" id="ARBA00022598"/>
    </source>
</evidence>
<comment type="caution">
    <text evidence="7">Lacks conserved residue(s) required for the propagation of feature annotation.</text>
</comment>
<dbReference type="EMBL" id="AP025028">
    <property type="protein sequence ID" value="BDA78828.1"/>
    <property type="molecule type" value="Genomic_DNA"/>
</dbReference>
<keyword evidence="7 8" id="KW-0961">Cell wall biogenesis/degradation</keyword>
<evidence type="ECO:0000256" key="1">
    <source>
        <dbReference type="ARBA" id="ARBA00005898"/>
    </source>
</evidence>
<keyword evidence="7 8" id="KW-0573">Peptidoglycan synthesis</keyword>
<feature type="binding site" evidence="7">
    <location>
        <position position="185"/>
    </location>
    <ligand>
        <name>UDP-N-acetyl-alpha-D-muramoyl-L-alanyl-D-glutamate</name>
        <dbReference type="ChEBI" id="CHEBI:83900"/>
    </ligand>
</feature>
<keyword evidence="2 7" id="KW-0436">Ligase</keyword>
<dbReference type="Pfam" id="PF02875">
    <property type="entry name" value="Mur_ligase_C"/>
    <property type="match status" value="1"/>
</dbReference>
<dbReference type="InterPro" id="IPR036615">
    <property type="entry name" value="Mur_ligase_C_dom_sf"/>
</dbReference>
<dbReference type="Pfam" id="PF08245">
    <property type="entry name" value="Mur_ligase_M"/>
    <property type="match status" value="1"/>
</dbReference>
<feature type="binding site" evidence="7">
    <location>
        <begin position="116"/>
        <end position="122"/>
    </location>
    <ligand>
        <name>ATP</name>
        <dbReference type="ChEBI" id="CHEBI:30616"/>
    </ligand>
</feature>
<keyword evidence="12" id="KW-1185">Reference proteome</keyword>
<evidence type="ECO:0000256" key="5">
    <source>
        <dbReference type="ARBA" id="ARBA00022840"/>
    </source>
</evidence>
<evidence type="ECO:0000259" key="9">
    <source>
        <dbReference type="Pfam" id="PF02875"/>
    </source>
</evidence>
<keyword evidence="6 7" id="KW-0131">Cell cycle</keyword>
<comment type="cofactor">
    <cofactor evidence="7">
        <name>Mg(2+)</name>
        <dbReference type="ChEBI" id="CHEBI:18420"/>
    </cofactor>
</comment>
<evidence type="ECO:0000256" key="8">
    <source>
        <dbReference type="RuleBase" id="RU004135"/>
    </source>
</evidence>